<feature type="compositionally biased region" description="Pro residues" evidence="1">
    <location>
        <begin position="86"/>
        <end position="95"/>
    </location>
</feature>
<feature type="region of interest" description="Disordered" evidence="1">
    <location>
        <begin position="84"/>
        <end position="114"/>
    </location>
</feature>
<dbReference type="AlphaFoldDB" id="A0A1Q9C3U1"/>
<gene>
    <name evidence="2" type="ORF">AK812_SmicGene42352</name>
</gene>
<keyword evidence="3" id="KW-1185">Reference proteome</keyword>
<evidence type="ECO:0000313" key="2">
    <source>
        <dbReference type="EMBL" id="OLP77576.1"/>
    </source>
</evidence>
<evidence type="ECO:0000256" key="1">
    <source>
        <dbReference type="SAM" id="MobiDB-lite"/>
    </source>
</evidence>
<organism evidence="2 3">
    <name type="scientific">Symbiodinium microadriaticum</name>
    <name type="common">Dinoflagellate</name>
    <name type="synonym">Zooxanthella microadriatica</name>
    <dbReference type="NCBI Taxonomy" id="2951"/>
    <lineage>
        <taxon>Eukaryota</taxon>
        <taxon>Sar</taxon>
        <taxon>Alveolata</taxon>
        <taxon>Dinophyceae</taxon>
        <taxon>Suessiales</taxon>
        <taxon>Symbiodiniaceae</taxon>
        <taxon>Symbiodinium</taxon>
    </lineage>
</organism>
<dbReference type="EMBL" id="LSRX01001741">
    <property type="protein sequence ID" value="OLP77576.1"/>
    <property type="molecule type" value="Genomic_DNA"/>
</dbReference>
<accession>A0A1Q9C3U1</accession>
<protein>
    <submittedName>
        <fullName evidence="2">Uncharacterized protein</fullName>
    </submittedName>
</protein>
<evidence type="ECO:0000313" key="3">
    <source>
        <dbReference type="Proteomes" id="UP000186817"/>
    </source>
</evidence>
<reference evidence="2 3" key="1">
    <citation type="submission" date="2016-02" db="EMBL/GenBank/DDBJ databases">
        <title>Genome analysis of coral dinoflagellate symbionts highlights evolutionary adaptations to a symbiotic lifestyle.</title>
        <authorList>
            <person name="Aranda M."/>
            <person name="Li Y."/>
            <person name="Liew Y.J."/>
            <person name="Baumgarten S."/>
            <person name="Simakov O."/>
            <person name="Wilson M."/>
            <person name="Piel J."/>
            <person name="Ashoor H."/>
            <person name="Bougouffa S."/>
            <person name="Bajic V.B."/>
            <person name="Ryu T."/>
            <person name="Ravasi T."/>
            <person name="Bayer T."/>
            <person name="Micklem G."/>
            <person name="Kim H."/>
            <person name="Bhak J."/>
            <person name="Lajeunesse T.C."/>
            <person name="Voolstra C.R."/>
        </authorList>
    </citation>
    <scope>NUCLEOTIDE SEQUENCE [LARGE SCALE GENOMIC DNA]</scope>
    <source>
        <strain evidence="2 3">CCMP2467</strain>
    </source>
</reference>
<dbReference type="Proteomes" id="UP000186817">
    <property type="component" value="Unassembled WGS sequence"/>
</dbReference>
<proteinExistence type="predicted"/>
<name>A0A1Q9C3U1_SYMMI</name>
<dbReference type="OrthoDB" id="10495268at2759"/>
<sequence>MSPTRSTEERPMVDFRKLPTRQEDVPIYRLHKEVDDVLSTPRKVKESVDNTLNTGKNIVDGAFSLIAGGAVASAVQGAQELVAKAAPPPPPPKAPAPKAAAKKEIDPAEAQKANFKVTKSDMDRMARDMGMKLSGSA</sequence>
<comment type="caution">
    <text evidence="2">The sequence shown here is derived from an EMBL/GenBank/DDBJ whole genome shotgun (WGS) entry which is preliminary data.</text>
</comment>